<organism evidence="2">
    <name type="scientific">hydrothermal vent metagenome</name>
    <dbReference type="NCBI Taxonomy" id="652676"/>
    <lineage>
        <taxon>unclassified sequences</taxon>
        <taxon>metagenomes</taxon>
        <taxon>ecological metagenomes</taxon>
    </lineage>
</organism>
<evidence type="ECO:0000256" key="1">
    <source>
        <dbReference type="ARBA" id="ARBA00023004"/>
    </source>
</evidence>
<sequence length="95" mass="10370">MRTVHCAVLKKEAEGLDQVPHPGALGQRIYNNVSKEGWAQWLERLTTIINENGLNTADVRSLQLIEKHMLGFFFSEGDHGQVPAGFNPGGGGGKK</sequence>
<gene>
    <name evidence="2" type="ORF">MNBD_GAMMA08-2762</name>
</gene>
<dbReference type="NCBIfam" id="NF003817">
    <property type="entry name" value="PRK05408.1"/>
    <property type="match status" value="1"/>
</dbReference>
<dbReference type="GO" id="GO:0005829">
    <property type="term" value="C:cytosol"/>
    <property type="evidence" value="ECO:0007669"/>
    <property type="project" value="TreeGrafter"/>
</dbReference>
<dbReference type="AlphaFoldDB" id="A0A3B0X2Q0"/>
<dbReference type="SUPFAM" id="SSF111148">
    <property type="entry name" value="YggX-like"/>
    <property type="match status" value="1"/>
</dbReference>
<dbReference type="InterPro" id="IPR036766">
    <property type="entry name" value="Fe_traffick_prot_YggX_sf"/>
</dbReference>
<protein>
    <submittedName>
        <fullName evidence="2">FIG001341: Probable Fe(2+)-trafficking protein YggX</fullName>
    </submittedName>
</protein>
<dbReference type="GO" id="GO:0034599">
    <property type="term" value="P:cellular response to oxidative stress"/>
    <property type="evidence" value="ECO:0007669"/>
    <property type="project" value="TreeGrafter"/>
</dbReference>
<dbReference type="Gene3D" id="1.10.3880.10">
    <property type="entry name" value="Fe(II) trafficking protein YggX"/>
    <property type="match status" value="1"/>
</dbReference>
<evidence type="ECO:0000313" key="2">
    <source>
        <dbReference type="EMBL" id="VAW58723.1"/>
    </source>
</evidence>
<accession>A0A3B0X2Q0</accession>
<keyword evidence="1" id="KW-0408">Iron</keyword>
<dbReference type="PANTHER" id="PTHR36965">
    <property type="entry name" value="FE(2+)-TRAFFICKING PROTEIN-RELATED"/>
    <property type="match status" value="1"/>
</dbReference>
<dbReference type="EMBL" id="UOFH01000029">
    <property type="protein sequence ID" value="VAW58723.1"/>
    <property type="molecule type" value="Genomic_DNA"/>
</dbReference>
<dbReference type="GO" id="GO:0005506">
    <property type="term" value="F:iron ion binding"/>
    <property type="evidence" value="ECO:0007669"/>
    <property type="project" value="InterPro"/>
</dbReference>
<dbReference type="PIRSF" id="PIRSF029827">
    <property type="entry name" value="Fe_traffic_YggX"/>
    <property type="match status" value="1"/>
</dbReference>
<name>A0A3B0X2Q0_9ZZZZ</name>
<dbReference type="Pfam" id="PF04362">
    <property type="entry name" value="Iron_traffic"/>
    <property type="match status" value="1"/>
</dbReference>
<proteinExistence type="predicted"/>
<reference evidence="2" key="1">
    <citation type="submission" date="2018-06" db="EMBL/GenBank/DDBJ databases">
        <authorList>
            <person name="Zhirakovskaya E."/>
        </authorList>
    </citation>
    <scope>NUCLEOTIDE SEQUENCE</scope>
</reference>
<dbReference type="PANTHER" id="PTHR36965:SF1">
    <property type="entry name" value="FE(2+)-TRAFFICKING PROTEIN-RELATED"/>
    <property type="match status" value="1"/>
</dbReference>
<dbReference type="InterPro" id="IPR007457">
    <property type="entry name" value="Fe_traffick_prot_YggX"/>
</dbReference>